<feature type="compositionally biased region" description="Polar residues" evidence="1">
    <location>
        <begin position="29"/>
        <end position="41"/>
    </location>
</feature>
<organism evidence="3 4">
    <name type="scientific">Panicum virgatum</name>
    <name type="common">Blackwell switchgrass</name>
    <dbReference type="NCBI Taxonomy" id="38727"/>
    <lineage>
        <taxon>Eukaryota</taxon>
        <taxon>Viridiplantae</taxon>
        <taxon>Streptophyta</taxon>
        <taxon>Embryophyta</taxon>
        <taxon>Tracheophyta</taxon>
        <taxon>Spermatophyta</taxon>
        <taxon>Magnoliopsida</taxon>
        <taxon>Liliopsida</taxon>
        <taxon>Poales</taxon>
        <taxon>Poaceae</taxon>
        <taxon>PACMAD clade</taxon>
        <taxon>Panicoideae</taxon>
        <taxon>Panicodae</taxon>
        <taxon>Paniceae</taxon>
        <taxon>Panicinae</taxon>
        <taxon>Panicum</taxon>
        <taxon>Panicum sect. Hiantes</taxon>
    </lineage>
</organism>
<proteinExistence type="predicted"/>
<evidence type="ECO:0000256" key="1">
    <source>
        <dbReference type="SAM" id="MobiDB-lite"/>
    </source>
</evidence>
<evidence type="ECO:0000313" key="4">
    <source>
        <dbReference type="Proteomes" id="UP000823388"/>
    </source>
</evidence>
<dbReference type="AlphaFoldDB" id="A0A8T0U8J3"/>
<accession>A0A8T0U8J3</accession>
<name>A0A8T0U8J3_PANVG</name>
<comment type="caution">
    <text evidence="3">The sequence shown here is derived from an EMBL/GenBank/DDBJ whole genome shotgun (WGS) entry which is preliminary data.</text>
</comment>
<feature type="signal peptide" evidence="2">
    <location>
        <begin position="1"/>
        <end position="27"/>
    </location>
</feature>
<keyword evidence="2" id="KW-0732">Signal</keyword>
<dbReference type="EMBL" id="CM029042">
    <property type="protein sequence ID" value="KAG2618587.1"/>
    <property type="molecule type" value="Genomic_DNA"/>
</dbReference>
<reference evidence="3" key="1">
    <citation type="submission" date="2020-05" db="EMBL/GenBank/DDBJ databases">
        <title>WGS assembly of Panicum virgatum.</title>
        <authorList>
            <person name="Lovell J.T."/>
            <person name="Jenkins J."/>
            <person name="Shu S."/>
            <person name="Juenger T.E."/>
            <person name="Schmutz J."/>
        </authorList>
    </citation>
    <scope>NUCLEOTIDE SEQUENCE</scope>
    <source>
        <strain evidence="3">AP13</strain>
    </source>
</reference>
<gene>
    <name evidence="3" type="ORF">PVAP13_3NG079674</name>
</gene>
<feature type="compositionally biased region" description="Basic and acidic residues" evidence="1">
    <location>
        <begin position="44"/>
        <end position="53"/>
    </location>
</feature>
<feature type="region of interest" description="Disordered" evidence="1">
    <location>
        <begin position="28"/>
        <end position="53"/>
    </location>
</feature>
<evidence type="ECO:0000256" key="2">
    <source>
        <dbReference type="SAM" id="SignalP"/>
    </source>
</evidence>
<protein>
    <submittedName>
        <fullName evidence="3">Uncharacterized protein</fullName>
    </submittedName>
</protein>
<sequence length="53" mass="5898">MHMATWACLAICLLIGMQHFFVRQAASLRRSNTSGEQSGSCDTLDGKMLRCYS</sequence>
<feature type="chain" id="PRO_5035915091" evidence="2">
    <location>
        <begin position="28"/>
        <end position="53"/>
    </location>
</feature>
<dbReference type="Proteomes" id="UP000823388">
    <property type="component" value="Chromosome 3N"/>
</dbReference>
<keyword evidence="4" id="KW-1185">Reference proteome</keyword>
<evidence type="ECO:0000313" key="3">
    <source>
        <dbReference type="EMBL" id="KAG2618587.1"/>
    </source>
</evidence>